<dbReference type="PROSITE" id="PS51462">
    <property type="entry name" value="NUDIX"/>
    <property type="match status" value="1"/>
</dbReference>
<feature type="domain" description="Nudix hydrolase" evidence="2">
    <location>
        <begin position="21"/>
        <end position="146"/>
    </location>
</feature>
<evidence type="ECO:0000313" key="3">
    <source>
        <dbReference type="EMBL" id="THX25347.1"/>
    </source>
</evidence>
<dbReference type="SUPFAM" id="SSF55811">
    <property type="entry name" value="Nudix"/>
    <property type="match status" value="1"/>
</dbReference>
<accession>A0A4S9DXR3</accession>
<dbReference type="InterPro" id="IPR000086">
    <property type="entry name" value="NUDIX_hydrolase_dom"/>
</dbReference>
<feature type="region of interest" description="Disordered" evidence="1">
    <location>
        <begin position="183"/>
        <end position="204"/>
    </location>
</feature>
<name>A0A4S9DXR3_AURPU</name>
<evidence type="ECO:0000256" key="1">
    <source>
        <dbReference type="SAM" id="MobiDB-lite"/>
    </source>
</evidence>
<reference evidence="3 4" key="1">
    <citation type="submission" date="2018-10" db="EMBL/GenBank/DDBJ databases">
        <title>Fifty Aureobasidium pullulans genomes reveal a recombining polyextremotolerant generalist.</title>
        <authorList>
            <person name="Gostincar C."/>
            <person name="Turk M."/>
            <person name="Zajc J."/>
            <person name="Gunde-Cimerman N."/>
        </authorList>
    </citation>
    <scope>NUCLEOTIDE SEQUENCE [LARGE SCALE GENOMIC DNA]</scope>
    <source>
        <strain evidence="3 4">EXF-9785</strain>
    </source>
</reference>
<sequence>MSSSRRLRANPPVDKYFPSDSLVIGAGVVIFHLATNRVVVCKDTRNDVWFLPKGRRDASEETGVTAIREGFEEVYFMPSSTSNLSYHYADECEYLQSGYRNRLLPLPFPHIQPRPNGDAQKCDTEPIATRLLPVATHYQYMLFWYAAETLPPCIETSLNASASEAFALPPPFPANMTLAQRVAEDQNEDGGMEEPERHEGTGVDEDEAFYVGVLMGVEEAIEVLGGSSGDVVRRAWEGVCLRKKMEGES</sequence>
<dbReference type="InterPro" id="IPR015797">
    <property type="entry name" value="NUDIX_hydrolase-like_dom_sf"/>
</dbReference>
<dbReference type="Gene3D" id="3.90.79.10">
    <property type="entry name" value="Nucleoside Triphosphate Pyrophosphohydrolase"/>
    <property type="match status" value="1"/>
</dbReference>
<organism evidence="3 4">
    <name type="scientific">Aureobasidium pullulans</name>
    <name type="common">Black yeast</name>
    <name type="synonym">Pullularia pullulans</name>
    <dbReference type="NCBI Taxonomy" id="5580"/>
    <lineage>
        <taxon>Eukaryota</taxon>
        <taxon>Fungi</taxon>
        <taxon>Dikarya</taxon>
        <taxon>Ascomycota</taxon>
        <taxon>Pezizomycotina</taxon>
        <taxon>Dothideomycetes</taxon>
        <taxon>Dothideomycetidae</taxon>
        <taxon>Dothideales</taxon>
        <taxon>Saccotheciaceae</taxon>
        <taxon>Aureobasidium</taxon>
    </lineage>
</organism>
<dbReference type="EMBL" id="QZAV01000478">
    <property type="protein sequence ID" value="THX25347.1"/>
    <property type="molecule type" value="Genomic_DNA"/>
</dbReference>
<dbReference type="AlphaFoldDB" id="A0A4S9DXR3"/>
<dbReference type="Proteomes" id="UP000308953">
    <property type="component" value="Unassembled WGS sequence"/>
</dbReference>
<evidence type="ECO:0000313" key="4">
    <source>
        <dbReference type="Proteomes" id="UP000308953"/>
    </source>
</evidence>
<evidence type="ECO:0000259" key="2">
    <source>
        <dbReference type="PROSITE" id="PS51462"/>
    </source>
</evidence>
<protein>
    <recommendedName>
        <fullName evidence="2">Nudix hydrolase domain-containing protein</fullName>
    </recommendedName>
</protein>
<comment type="caution">
    <text evidence="3">The sequence shown here is derived from an EMBL/GenBank/DDBJ whole genome shotgun (WGS) entry which is preliminary data.</text>
</comment>
<proteinExistence type="predicted"/>
<gene>
    <name evidence="3" type="ORF">D6D10_09931</name>
</gene>